<gene>
    <name evidence="2" type="ORF">IFM89_029210</name>
</gene>
<organism evidence="2 3">
    <name type="scientific">Coptis chinensis</name>
    <dbReference type="NCBI Taxonomy" id="261450"/>
    <lineage>
        <taxon>Eukaryota</taxon>
        <taxon>Viridiplantae</taxon>
        <taxon>Streptophyta</taxon>
        <taxon>Embryophyta</taxon>
        <taxon>Tracheophyta</taxon>
        <taxon>Spermatophyta</taxon>
        <taxon>Magnoliopsida</taxon>
        <taxon>Ranunculales</taxon>
        <taxon>Ranunculaceae</taxon>
        <taxon>Coptidoideae</taxon>
        <taxon>Coptis</taxon>
    </lineage>
</organism>
<keyword evidence="3" id="KW-1185">Reference proteome</keyword>
<protein>
    <submittedName>
        <fullName evidence="2">Uncharacterized protein</fullName>
    </submittedName>
</protein>
<sequence length="83" mass="8886">MGRGDGLMRRPSCSDEVLDADQQLKITDQTGSGFIKVVKGSGEDGYVGLHLQSGRGGTKTKAFRSNPATNDWIPTTDEDTEAL</sequence>
<dbReference type="EMBL" id="JADFTS010000002">
    <property type="protein sequence ID" value="KAF9621990.1"/>
    <property type="molecule type" value="Genomic_DNA"/>
</dbReference>
<dbReference type="OrthoDB" id="1615585at2759"/>
<name>A0A835IQD5_9MAGN</name>
<dbReference type="PANTHER" id="PTHR34686">
    <property type="entry name" value="MATERNAL EFFECT EMBRYO ARREST PROTEIN"/>
    <property type="match status" value="1"/>
</dbReference>
<dbReference type="AlphaFoldDB" id="A0A835IQD5"/>
<reference evidence="2 3" key="1">
    <citation type="submission" date="2020-10" db="EMBL/GenBank/DDBJ databases">
        <title>The Coptis chinensis genome and diversification of protoberbering-type alkaloids.</title>
        <authorList>
            <person name="Wang B."/>
            <person name="Shu S."/>
            <person name="Song C."/>
            <person name="Liu Y."/>
        </authorList>
    </citation>
    <scope>NUCLEOTIDE SEQUENCE [LARGE SCALE GENOMIC DNA]</scope>
    <source>
        <strain evidence="2">HL-2020</strain>
        <tissue evidence="2">Leaf</tissue>
    </source>
</reference>
<dbReference type="Proteomes" id="UP000631114">
    <property type="component" value="Unassembled WGS sequence"/>
</dbReference>
<evidence type="ECO:0000256" key="1">
    <source>
        <dbReference type="SAM" id="MobiDB-lite"/>
    </source>
</evidence>
<comment type="caution">
    <text evidence="2">The sequence shown here is derived from an EMBL/GenBank/DDBJ whole genome shotgun (WGS) entry which is preliminary data.</text>
</comment>
<proteinExistence type="predicted"/>
<accession>A0A835IQD5</accession>
<evidence type="ECO:0000313" key="2">
    <source>
        <dbReference type="EMBL" id="KAF9621990.1"/>
    </source>
</evidence>
<dbReference type="PANTHER" id="PTHR34686:SF1">
    <property type="entry name" value="MATERNAL EFFECT EMBRYO ARREST 59"/>
    <property type="match status" value="1"/>
</dbReference>
<evidence type="ECO:0000313" key="3">
    <source>
        <dbReference type="Proteomes" id="UP000631114"/>
    </source>
</evidence>
<feature type="region of interest" description="Disordered" evidence="1">
    <location>
        <begin position="53"/>
        <end position="83"/>
    </location>
</feature>